<dbReference type="Proteomes" id="UP000198822">
    <property type="component" value="Chromosome I"/>
</dbReference>
<evidence type="ECO:0000313" key="1">
    <source>
        <dbReference type="EMBL" id="SDH53598.1"/>
    </source>
</evidence>
<organism evidence="1 2">
    <name type="scientific">Agrococcus jejuensis</name>
    <dbReference type="NCBI Taxonomy" id="399736"/>
    <lineage>
        <taxon>Bacteria</taxon>
        <taxon>Bacillati</taxon>
        <taxon>Actinomycetota</taxon>
        <taxon>Actinomycetes</taxon>
        <taxon>Micrococcales</taxon>
        <taxon>Microbacteriaceae</taxon>
        <taxon>Agrococcus</taxon>
    </lineage>
</organism>
<keyword evidence="2" id="KW-1185">Reference proteome</keyword>
<dbReference type="AlphaFoldDB" id="A0A1G8D730"/>
<evidence type="ECO:0000313" key="2">
    <source>
        <dbReference type="Proteomes" id="UP000198822"/>
    </source>
</evidence>
<protein>
    <submittedName>
        <fullName evidence="1">Uncharacterized protein</fullName>
    </submittedName>
</protein>
<proteinExistence type="predicted"/>
<sequence>MTDRYEGKPFLRLVDAYVLDLIGALDPATAQGMAALEPRLRGTFSAPEDASWQEIVRGQLQLDDPQVHSIREAWSRQLLEDDGFGKPHDPVAWAYAVSDQMTS</sequence>
<dbReference type="STRING" id="399736.SAMN04489720_1542"/>
<reference evidence="2" key="1">
    <citation type="submission" date="2016-10" db="EMBL/GenBank/DDBJ databases">
        <authorList>
            <person name="Varghese N."/>
            <person name="Submissions S."/>
        </authorList>
    </citation>
    <scope>NUCLEOTIDE SEQUENCE [LARGE SCALE GENOMIC DNA]</scope>
    <source>
        <strain evidence="2">DSM 22002</strain>
    </source>
</reference>
<gene>
    <name evidence="1" type="ORF">SAMN04489720_1542</name>
</gene>
<accession>A0A1G8D730</accession>
<dbReference type="EMBL" id="LT629695">
    <property type="protein sequence ID" value="SDH53598.1"/>
    <property type="molecule type" value="Genomic_DNA"/>
</dbReference>
<name>A0A1G8D730_9MICO</name>